<dbReference type="PANTHER" id="PTHR13754:SF18">
    <property type="entry name" value="7,8-DIHYDROPTERIN-6-METHYL-4-(BETA-D-RIBOFURANOSYL)-AMINOBENZENE-5'-PHOSPHATE SYNTHASE"/>
    <property type="match status" value="1"/>
</dbReference>
<dbReference type="SUPFAM" id="SSF56281">
    <property type="entry name" value="Metallo-hydrolase/oxidoreductase"/>
    <property type="match status" value="1"/>
</dbReference>
<evidence type="ECO:0000313" key="3">
    <source>
        <dbReference type="Proteomes" id="UP000243406"/>
    </source>
</evidence>
<dbReference type="OrthoDB" id="9803916at2"/>
<dbReference type="AlphaFoldDB" id="A0A1T5AYB2"/>
<organism evidence="2 3">
    <name type="scientific">Acetoanaerobium noterae</name>
    <dbReference type="NCBI Taxonomy" id="745369"/>
    <lineage>
        <taxon>Bacteria</taxon>
        <taxon>Bacillati</taxon>
        <taxon>Bacillota</taxon>
        <taxon>Clostridia</taxon>
        <taxon>Peptostreptococcales</taxon>
        <taxon>Filifactoraceae</taxon>
        <taxon>Acetoanaerobium</taxon>
    </lineage>
</organism>
<name>A0A1T5AYB2_9FIRM</name>
<dbReference type="InterPro" id="IPR001279">
    <property type="entry name" value="Metallo-B-lactamas"/>
</dbReference>
<accession>A0A1T5AYB2</accession>
<dbReference type="PANTHER" id="PTHR13754">
    <property type="entry name" value="METALLO-BETA-LACTAMASE SUPERFAMILY PROTEIN"/>
    <property type="match status" value="1"/>
</dbReference>
<dbReference type="InterPro" id="IPR041712">
    <property type="entry name" value="DHPS-like_MBL-fold"/>
</dbReference>
<gene>
    <name evidence="2" type="ORF">SAMN02745120_1265</name>
</gene>
<proteinExistence type="predicted"/>
<sequence>MKLTVLVDNNTFIDKYYLGEPAVSYYIEDEEISLLFDTGYSDIFISNSKLLNIDLEKLTHLALSHGHNDHTRGFMYLKDKYDLSQVEVIAHPDCFYPKYYDEESIGSEISLEQIENISKLKLSKEPYEISESLIFLGEIPQYVAFEPRIPIGKTIINGKAYIDTLLDDTAIVYKAKSGLFIITGCSHSGICNIIEHAKKVCSSDKILGVIGGFHMFDCDERLDATVDYLKNENISMLYPGHCISFQAKAKMNNALKVHDVGVGLTIELK</sequence>
<dbReference type="InterPro" id="IPR052926">
    <property type="entry name" value="Metallo-beta-lactamase_dom"/>
</dbReference>
<dbReference type="GO" id="GO:0016740">
    <property type="term" value="F:transferase activity"/>
    <property type="evidence" value="ECO:0007669"/>
    <property type="project" value="TreeGrafter"/>
</dbReference>
<dbReference type="Proteomes" id="UP000243406">
    <property type="component" value="Unassembled WGS sequence"/>
</dbReference>
<dbReference type="InterPro" id="IPR036866">
    <property type="entry name" value="RibonucZ/Hydroxyglut_hydro"/>
</dbReference>
<dbReference type="EMBL" id="FUYN01000002">
    <property type="protein sequence ID" value="SKB39809.1"/>
    <property type="molecule type" value="Genomic_DNA"/>
</dbReference>
<evidence type="ECO:0000259" key="1">
    <source>
        <dbReference type="Pfam" id="PF00753"/>
    </source>
</evidence>
<keyword evidence="3" id="KW-1185">Reference proteome</keyword>
<dbReference type="CDD" id="cd07713">
    <property type="entry name" value="DHPS-like_MBL-fold"/>
    <property type="match status" value="1"/>
</dbReference>
<evidence type="ECO:0000313" key="2">
    <source>
        <dbReference type="EMBL" id="SKB39809.1"/>
    </source>
</evidence>
<dbReference type="Gene3D" id="3.60.15.10">
    <property type="entry name" value="Ribonuclease Z/Hydroxyacylglutathione hydrolase-like"/>
    <property type="match status" value="1"/>
</dbReference>
<reference evidence="3" key="1">
    <citation type="submission" date="2017-02" db="EMBL/GenBank/DDBJ databases">
        <authorList>
            <person name="Varghese N."/>
            <person name="Submissions S."/>
        </authorList>
    </citation>
    <scope>NUCLEOTIDE SEQUENCE [LARGE SCALE GENOMIC DNA]</scope>
    <source>
        <strain evidence="3">ATCC 35199</strain>
    </source>
</reference>
<protein>
    <submittedName>
        <fullName evidence="2">7,8-dihydropterin-6-yl-methyl-4-(Beta-D-ribofuranosyl)aminobenzene 5'-phosphate synthase</fullName>
    </submittedName>
</protein>
<dbReference type="Pfam" id="PF00753">
    <property type="entry name" value="Lactamase_B"/>
    <property type="match status" value="1"/>
</dbReference>
<feature type="domain" description="Metallo-beta-lactamase" evidence="1">
    <location>
        <begin position="21"/>
        <end position="88"/>
    </location>
</feature>
<dbReference type="RefSeq" id="WP_079589163.1">
    <property type="nucleotide sequence ID" value="NZ_FUYN01000002.1"/>
</dbReference>